<dbReference type="GO" id="GO:0005886">
    <property type="term" value="C:plasma membrane"/>
    <property type="evidence" value="ECO:0007669"/>
    <property type="project" value="UniProtKB-SubCell"/>
</dbReference>
<keyword evidence="9" id="KW-0472">Membrane</keyword>
<reference evidence="11 12" key="1">
    <citation type="journal article" date="2015" name="Stand. Genomic Sci.">
        <title>Genomic Encyclopedia of Bacterial and Archaeal Type Strains, Phase III: the genomes of soil and plant-associated and newly described type strains.</title>
        <authorList>
            <person name="Whitman W.B."/>
            <person name="Woyke T."/>
            <person name="Klenk H.P."/>
            <person name="Zhou Y."/>
            <person name="Lilburn T.G."/>
            <person name="Beck B.J."/>
            <person name="De Vos P."/>
            <person name="Vandamme P."/>
            <person name="Eisen J.A."/>
            <person name="Garrity G."/>
            <person name="Hugenholtz P."/>
            <person name="Kyrpides N.C."/>
        </authorList>
    </citation>
    <scope>NUCLEOTIDE SEQUENCE [LARGE SCALE GENOMIC DNA]</scope>
    <source>
        <strain evidence="11 12">CGMCC 1.5364</strain>
    </source>
</reference>
<dbReference type="SMART" id="SM00382">
    <property type="entry name" value="AAA"/>
    <property type="match status" value="2"/>
</dbReference>
<evidence type="ECO:0000256" key="6">
    <source>
        <dbReference type="ARBA" id="ARBA00022741"/>
    </source>
</evidence>
<evidence type="ECO:0000259" key="10">
    <source>
        <dbReference type="PROSITE" id="PS50893"/>
    </source>
</evidence>
<gene>
    <name evidence="11" type="ORF">IQ24_02915</name>
</gene>
<comment type="caution">
    <text evidence="11">The sequence shown here is derived from an EMBL/GenBank/DDBJ whole genome shotgun (WGS) entry which is preliminary data.</text>
</comment>
<dbReference type="Pfam" id="PF00005">
    <property type="entry name" value="ABC_tran"/>
    <property type="match status" value="2"/>
</dbReference>
<dbReference type="PANTHER" id="PTHR43790">
    <property type="entry name" value="CARBOHYDRATE TRANSPORT ATP-BINDING PROTEIN MG119-RELATED"/>
    <property type="match status" value="1"/>
</dbReference>
<keyword evidence="8" id="KW-1278">Translocase</keyword>
<dbReference type="RefSeq" id="WP_145399010.1">
    <property type="nucleotide sequence ID" value="NZ_VLKU01000009.1"/>
</dbReference>
<dbReference type="InterPro" id="IPR003439">
    <property type="entry name" value="ABC_transporter-like_ATP-bd"/>
</dbReference>
<protein>
    <submittedName>
        <fullName evidence="11">Ribose transport system ATP-binding protein</fullName>
    </submittedName>
</protein>
<keyword evidence="12" id="KW-1185">Reference proteome</keyword>
<dbReference type="Proteomes" id="UP000316225">
    <property type="component" value="Unassembled WGS sequence"/>
</dbReference>
<dbReference type="SUPFAM" id="SSF52540">
    <property type="entry name" value="P-loop containing nucleoside triphosphate hydrolases"/>
    <property type="match status" value="2"/>
</dbReference>
<dbReference type="PROSITE" id="PS00211">
    <property type="entry name" value="ABC_TRANSPORTER_1"/>
    <property type="match status" value="1"/>
</dbReference>
<evidence type="ECO:0000256" key="2">
    <source>
        <dbReference type="ARBA" id="ARBA00022448"/>
    </source>
</evidence>
<evidence type="ECO:0000313" key="12">
    <source>
        <dbReference type="Proteomes" id="UP000316225"/>
    </source>
</evidence>
<dbReference type="InterPro" id="IPR027417">
    <property type="entry name" value="P-loop_NTPase"/>
</dbReference>
<feature type="domain" description="ABC transporter" evidence="10">
    <location>
        <begin position="255"/>
        <end position="505"/>
    </location>
</feature>
<keyword evidence="6" id="KW-0547">Nucleotide-binding</keyword>
<feature type="domain" description="ABC transporter" evidence="10">
    <location>
        <begin position="11"/>
        <end position="248"/>
    </location>
</feature>
<evidence type="ECO:0000256" key="8">
    <source>
        <dbReference type="ARBA" id="ARBA00022967"/>
    </source>
</evidence>
<accession>A0A562NH81</accession>
<sequence length="513" mass="55605">MTDMAPGAPILSVRHISKQFPGVKALDDISLEFRPGEIHALAGENGAGKSTFIKVLGGIITPDQGQMELAGQPYAPSGPNDAIARGVRVVHQEFNLLRHLSVAENLLFERLPRKLGILVDKAEMRRRARDLLNLVGLSQLDPSTPISSLGIAQQQLVEIARALSDDARVLILDEPTATLTPRETDRLFEIVHRLKDQGTSVLFISHHLDEIFAHCDRVTVFRNGKLVATQKTAEIDTDGLVRQMVGREVIHAPIARNVDRSATPALSVSGFQTAINARRPDIAFDLYPGEILGIAGLVGSGRSEVLRAIFGADRPARGRISRNGQPVAIQSPRDALRQGICLVTENRKEEGLILPMSIAVNTTLATVRNISSGGLLDRGKERGIAGQMMRSLDTRMASLQQAVGSLSGGNQQKVVLGKWLLRDPQILMLDEPTRGIDIGAKAEIYTLLRQLADQGVGILVVSSEVPELLGLADRVLVMSRGVIAGELAHQDMSEEAILQLAYAEYAKEQVTRG</sequence>
<comment type="subcellular location">
    <subcellularLocation>
        <location evidence="1">Cell membrane</location>
        <topology evidence="1">Peripheral membrane protein</topology>
    </subcellularLocation>
</comment>
<evidence type="ECO:0000256" key="9">
    <source>
        <dbReference type="ARBA" id="ARBA00023136"/>
    </source>
</evidence>
<name>A0A562NH81_9RHOB</name>
<dbReference type="InterPro" id="IPR050107">
    <property type="entry name" value="ABC_carbohydrate_import_ATPase"/>
</dbReference>
<dbReference type="InterPro" id="IPR017871">
    <property type="entry name" value="ABC_transporter-like_CS"/>
</dbReference>
<dbReference type="PROSITE" id="PS50893">
    <property type="entry name" value="ABC_TRANSPORTER_2"/>
    <property type="match status" value="2"/>
</dbReference>
<proteinExistence type="predicted"/>
<dbReference type="FunFam" id="3.40.50.300:FF:000127">
    <property type="entry name" value="Ribose import ATP-binding protein RbsA"/>
    <property type="match status" value="1"/>
</dbReference>
<keyword evidence="3" id="KW-1003">Cell membrane</keyword>
<dbReference type="GO" id="GO:0005524">
    <property type="term" value="F:ATP binding"/>
    <property type="evidence" value="ECO:0007669"/>
    <property type="project" value="UniProtKB-KW"/>
</dbReference>
<evidence type="ECO:0000313" key="11">
    <source>
        <dbReference type="EMBL" id="TWI31464.1"/>
    </source>
</evidence>
<dbReference type="PANTHER" id="PTHR43790:SF3">
    <property type="entry name" value="D-ALLOSE IMPORT ATP-BINDING PROTEIN ALSA-RELATED"/>
    <property type="match status" value="1"/>
</dbReference>
<dbReference type="GO" id="GO:0016887">
    <property type="term" value="F:ATP hydrolysis activity"/>
    <property type="evidence" value="ECO:0007669"/>
    <property type="project" value="InterPro"/>
</dbReference>
<evidence type="ECO:0000256" key="1">
    <source>
        <dbReference type="ARBA" id="ARBA00004202"/>
    </source>
</evidence>
<dbReference type="CDD" id="cd03216">
    <property type="entry name" value="ABC_Carb_Monos_I"/>
    <property type="match status" value="1"/>
</dbReference>
<dbReference type="InterPro" id="IPR003593">
    <property type="entry name" value="AAA+_ATPase"/>
</dbReference>
<evidence type="ECO:0000256" key="5">
    <source>
        <dbReference type="ARBA" id="ARBA00022737"/>
    </source>
</evidence>
<evidence type="ECO:0000256" key="4">
    <source>
        <dbReference type="ARBA" id="ARBA00022597"/>
    </source>
</evidence>
<evidence type="ECO:0000256" key="7">
    <source>
        <dbReference type="ARBA" id="ARBA00022840"/>
    </source>
</evidence>
<dbReference type="CDD" id="cd03215">
    <property type="entry name" value="ABC_Carb_Monos_II"/>
    <property type="match status" value="1"/>
</dbReference>
<dbReference type="EMBL" id="VLKU01000009">
    <property type="protein sequence ID" value="TWI31464.1"/>
    <property type="molecule type" value="Genomic_DNA"/>
</dbReference>
<keyword evidence="7 11" id="KW-0067">ATP-binding</keyword>
<dbReference type="Gene3D" id="3.40.50.300">
    <property type="entry name" value="P-loop containing nucleotide triphosphate hydrolases"/>
    <property type="match status" value="2"/>
</dbReference>
<organism evidence="11 12">
    <name type="scientific">Paracoccus sulfuroxidans</name>
    <dbReference type="NCBI Taxonomy" id="384678"/>
    <lineage>
        <taxon>Bacteria</taxon>
        <taxon>Pseudomonadati</taxon>
        <taxon>Pseudomonadota</taxon>
        <taxon>Alphaproteobacteria</taxon>
        <taxon>Rhodobacterales</taxon>
        <taxon>Paracoccaceae</taxon>
        <taxon>Paracoccus</taxon>
    </lineage>
</organism>
<keyword evidence="5" id="KW-0677">Repeat</keyword>
<keyword evidence="4" id="KW-0762">Sugar transport</keyword>
<keyword evidence="2" id="KW-0813">Transport</keyword>
<evidence type="ECO:0000256" key="3">
    <source>
        <dbReference type="ARBA" id="ARBA00022475"/>
    </source>
</evidence>
<dbReference type="OrthoDB" id="9805029at2"/>
<dbReference type="AlphaFoldDB" id="A0A562NH81"/>